<dbReference type="InterPro" id="IPR000953">
    <property type="entry name" value="Chromo/chromo_shadow_dom"/>
</dbReference>
<dbReference type="GeneID" id="6079327"/>
<feature type="compositionally biased region" description="Basic and acidic residues" evidence="3">
    <location>
        <begin position="152"/>
        <end position="167"/>
    </location>
</feature>
<keyword evidence="2" id="KW-0539">Nucleus</keyword>
<dbReference type="InterPro" id="IPR051219">
    <property type="entry name" value="Heterochromatin_chromo-domain"/>
</dbReference>
<evidence type="ECO:0000313" key="6">
    <source>
        <dbReference type="Proteomes" id="UP000001194"/>
    </source>
</evidence>
<evidence type="ECO:0000259" key="4">
    <source>
        <dbReference type="PROSITE" id="PS50013"/>
    </source>
</evidence>
<feature type="domain" description="Chromo" evidence="4">
    <location>
        <begin position="50"/>
        <end position="112"/>
    </location>
</feature>
<dbReference type="FunCoup" id="B0DII1">
    <property type="interactions" value="7"/>
</dbReference>
<dbReference type="Proteomes" id="UP000001194">
    <property type="component" value="Unassembled WGS sequence"/>
</dbReference>
<evidence type="ECO:0000313" key="5">
    <source>
        <dbReference type="EMBL" id="EDR05692.1"/>
    </source>
</evidence>
<dbReference type="InParanoid" id="B0DII1"/>
<dbReference type="GO" id="GO:0005634">
    <property type="term" value="C:nucleus"/>
    <property type="evidence" value="ECO:0007669"/>
    <property type="project" value="UniProtKB-SubCell"/>
</dbReference>
<dbReference type="InterPro" id="IPR023780">
    <property type="entry name" value="Chromo_domain"/>
</dbReference>
<dbReference type="SMART" id="SM00298">
    <property type="entry name" value="CHROMO"/>
    <property type="match status" value="1"/>
</dbReference>
<dbReference type="PANTHER" id="PTHR22812">
    <property type="entry name" value="CHROMOBOX PROTEIN"/>
    <property type="match status" value="1"/>
</dbReference>
<accession>B0DII1</accession>
<dbReference type="SUPFAM" id="SSF54160">
    <property type="entry name" value="Chromo domain-like"/>
    <property type="match status" value="2"/>
</dbReference>
<dbReference type="PROSITE" id="PS50013">
    <property type="entry name" value="CHROMO_2"/>
    <property type="match status" value="1"/>
</dbReference>
<organism evidence="6">
    <name type="scientific">Laccaria bicolor (strain S238N-H82 / ATCC MYA-4686)</name>
    <name type="common">Bicoloured deceiver</name>
    <name type="synonym">Laccaria laccata var. bicolor</name>
    <dbReference type="NCBI Taxonomy" id="486041"/>
    <lineage>
        <taxon>Eukaryota</taxon>
        <taxon>Fungi</taxon>
        <taxon>Dikarya</taxon>
        <taxon>Basidiomycota</taxon>
        <taxon>Agaricomycotina</taxon>
        <taxon>Agaricomycetes</taxon>
        <taxon>Agaricomycetidae</taxon>
        <taxon>Agaricales</taxon>
        <taxon>Agaricineae</taxon>
        <taxon>Hydnangiaceae</taxon>
        <taxon>Laccaria</taxon>
    </lineage>
</organism>
<dbReference type="EMBL" id="DS547112">
    <property type="protein sequence ID" value="EDR05692.1"/>
    <property type="molecule type" value="Genomic_DNA"/>
</dbReference>
<dbReference type="Pfam" id="PF00385">
    <property type="entry name" value="Chromo"/>
    <property type="match status" value="1"/>
</dbReference>
<proteinExistence type="predicted"/>
<dbReference type="KEGG" id="lbc:LACBIDRAFT_302873"/>
<evidence type="ECO:0000256" key="2">
    <source>
        <dbReference type="ARBA" id="ARBA00023242"/>
    </source>
</evidence>
<dbReference type="GO" id="GO:0006338">
    <property type="term" value="P:chromatin remodeling"/>
    <property type="evidence" value="ECO:0007669"/>
    <property type="project" value="UniProtKB-ARBA"/>
</dbReference>
<reference evidence="5 6" key="1">
    <citation type="journal article" date="2008" name="Nature">
        <title>The genome of Laccaria bicolor provides insights into mycorrhizal symbiosis.</title>
        <authorList>
            <person name="Martin F."/>
            <person name="Aerts A."/>
            <person name="Ahren D."/>
            <person name="Brun A."/>
            <person name="Danchin E.G.J."/>
            <person name="Duchaussoy F."/>
            <person name="Gibon J."/>
            <person name="Kohler A."/>
            <person name="Lindquist E."/>
            <person name="Pereda V."/>
            <person name="Salamov A."/>
            <person name="Shapiro H.J."/>
            <person name="Wuyts J."/>
            <person name="Blaudez D."/>
            <person name="Buee M."/>
            <person name="Brokstein P."/>
            <person name="Canbaeck B."/>
            <person name="Cohen D."/>
            <person name="Courty P.E."/>
            <person name="Coutinho P.M."/>
            <person name="Delaruelle C."/>
            <person name="Detter J.C."/>
            <person name="Deveau A."/>
            <person name="DiFazio S."/>
            <person name="Duplessis S."/>
            <person name="Fraissinet-Tachet L."/>
            <person name="Lucic E."/>
            <person name="Frey-Klett P."/>
            <person name="Fourrey C."/>
            <person name="Feussner I."/>
            <person name="Gay G."/>
            <person name="Grimwood J."/>
            <person name="Hoegger P.J."/>
            <person name="Jain P."/>
            <person name="Kilaru S."/>
            <person name="Labbe J."/>
            <person name="Lin Y.C."/>
            <person name="Legue V."/>
            <person name="Le Tacon F."/>
            <person name="Marmeisse R."/>
            <person name="Melayah D."/>
            <person name="Montanini B."/>
            <person name="Muratet M."/>
            <person name="Nehls U."/>
            <person name="Niculita-Hirzel H."/>
            <person name="Oudot-Le Secq M.P."/>
            <person name="Peter M."/>
            <person name="Quesneville H."/>
            <person name="Rajashekar B."/>
            <person name="Reich M."/>
            <person name="Rouhier N."/>
            <person name="Schmutz J."/>
            <person name="Yin T."/>
            <person name="Chalot M."/>
            <person name="Henrissat B."/>
            <person name="Kuees U."/>
            <person name="Lucas S."/>
            <person name="Van de Peer Y."/>
            <person name="Podila G.K."/>
            <person name="Polle A."/>
            <person name="Pukkila P.J."/>
            <person name="Richardson P.M."/>
            <person name="Rouze P."/>
            <person name="Sanders I.R."/>
            <person name="Stajich J.E."/>
            <person name="Tunlid A."/>
            <person name="Tuskan G."/>
            <person name="Grigoriev I.V."/>
        </authorList>
    </citation>
    <scope>NUCLEOTIDE SEQUENCE [LARGE SCALE GENOMIC DNA]</scope>
    <source>
        <strain evidence="6">S238N-H82 / ATCC MYA-4686</strain>
    </source>
</reference>
<feature type="compositionally biased region" description="Acidic residues" evidence="3">
    <location>
        <begin position="33"/>
        <end position="49"/>
    </location>
</feature>
<feature type="compositionally biased region" description="Basic and acidic residues" evidence="3">
    <location>
        <begin position="180"/>
        <end position="190"/>
    </location>
</feature>
<protein>
    <submittedName>
        <fullName evidence="5">Predicted protein</fullName>
    </submittedName>
</protein>
<evidence type="ECO:0000256" key="1">
    <source>
        <dbReference type="ARBA" id="ARBA00004123"/>
    </source>
</evidence>
<feature type="compositionally biased region" description="Basic and acidic residues" evidence="3">
    <location>
        <begin position="101"/>
        <end position="119"/>
    </location>
</feature>
<dbReference type="AlphaFoldDB" id="B0DII1"/>
<keyword evidence="6" id="KW-1185">Reference proteome</keyword>
<dbReference type="InterPro" id="IPR008251">
    <property type="entry name" value="Chromo_shadow_dom"/>
</dbReference>
<dbReference type="HOGENOM" id="CLU_045874_5_0_1"/>
<comment type="subcellular location">
    <subcellularLocation>
        <location evidence="1">Nucleus</location>
    </subcellularLocation>
</comment>
<sequence length="285" mass="31705">MAKASEVSDSEESKPAATSIKQTSPNKVKEASVEVESEAENGEDSEVEEYEIEEIRDAKRGYFPGGRIGYLVKWKGYAESENSWVDEADAENAGDLVKEFWQRRERVKGPRKGGDDKTKSPKRSRKSVAAEDGSDAAAATTTAPKKRGRKSVTKEDSDVDMDKDKPESASARVTKKARKTITEKSADKPNRKAQATASTRTASPIPVDGDEVAVTMAKYMNQDSWEDLVTSVDTVERVGQELYIYFSLSTGEHVREVSTLCKKRFPQKLLDFYEGNLRWRTAEDA</sequence>
<dbReference type="SMART" id="SM00300">
    <property type="entry name" value="ChSh"/>
    <property type="match status" value="1"/>
</dbReference>
<dbReference type="RefSeq" id="XP_001883796.1">
    <property type="nucleotide sequence ID" value="XM_001883761.1"/>
</dbReference>
<dbReference type="Pfam" id="PF01393">
    <property type="entry name" value="Chromo_shadow"/>
    <property type="match status" value="1"/>
</dbReference>
<dbReference type="Gene3D" id="2.40.50.40">
    <property type="match status" value="2"/>
</dbReference>
<dbReference type="OrthoDB" id="433924at2759"/>
<feature type="compositionally biased region" description="Polar residues" evidence="3">
    <location>
        <begin position="193"/>
        <end position="202"/>
    </location>
</feature>
<feature type="region of interest" description="Disordered" evidence="3">
    <location>
        <begin position="101"/>
        <end position="206"/>
    </location>
</feature>
<evidence type="ECO:0000256" key="3">
    <source>
        <dbReference type="SAM" id="MobiDB-lite"/>
    </source>
</evidence>
<dbReference type="STRING" id="486041.B0DII1"/>
<dbReference type="InterPro" id="IPR016197">
    <property type="entry name" value="Chromo-like_dom_sf"/>
</dbReference>
<gene>
    <name evidence="5" type="ORF">LACBIDRAFT_302873</name>
</gene>
<name>B0DII1_LACBS</name>
<feature type="region of interest" description="Disordered" evidence="3">
    <location>
        <begin position="1"/>
        <end position="49"/>
    </location>
</feature>